<dbReference type="eggNOG" id="ENOG5031IR0">
    <property type="taxonomic scope" value="Bacteria"/>
</dbReference>
<dbReference type="STRING" id="1404245.CGLY_07220"/>
<evidence type="ECO:0000259" key="3">
    <source>
        <dbReference type="Pfam" id="PF13472"/>
    </source>
</evidence>
<dbReference type="PANTHER" id="PTHR30383:SF5">
    <property type="entry name" value="SGNH HYDROLASE-TYPE ESTERASE DOMAIN-CONTAINING PROTEIN"/>
    <property type="match status" value="1"/>
</dbReference>
<proteinExistence type="predicted"/>
<feature type="signal peptide" evidence="2">
    <location>
        <begin position="1"/>
        <end position="27"/>
    </location>
</feature>
<evidence type="ECO:0000256" key="2">
    <source>
        <dbReference type="SAM" id="SignalP"/>
    </source>
</evidence>
<dbReference type="KEGG" id="cgy:CGLY_07220"/>
<protein>
    <submittedName>
        <fullName evidence="4">Secreted esterase A</fullName>
    </submittedName>
</protein>
<keyword evidence="2" id="KW-0732">Signal</keyword>
<dbReference type="HOGENOM" id="CLU_038449_2_0_11"/>
<feature type="domain" description="SGNH hydrolase-type esterase" evidence="3">
    <location>
        <begin position="86"/>
        <end position="275"/>
    </location>
</feature>
<dbReference type="OrthoDB" id="4408698at2"/>
<organism evidence="4 5">
    <name type="scientific">Corynebacterium glyciniphilum AJ 3170</name>
    <dbReference type="NCBI Taxonomy" id="1404245"/>
    <lineage>
        <taxon>Bacteria</taxon>
        <taxon>Bacillati</taxon>
        <taxon>Actinomycetota</taxon>
        <taxon>Actinomycetes</taxon>
        <taxon>Mycobacteriales</taxon>
        <taxon>Corynebacteriaceae</taxon>
        <taxon>Corynebacterium</taxon>
    </lineage>
</organism>
<reference evidence="4 5" key="1">
    <citation type="journal article" date="2015" name="Int. J. Syst. Evol. Microbiol.">
        <title>Revisiting Corynebacterium glyciniphilum (ex Kubota et al., 1972) sp. nov., nom. rev., isolated from putrefied banana.</title>
        <authorList>
            <person name="Al-Dilaimi A."/>
            <person name="Bednarz H."/>
            <person name="Lomker A."/>
            <person name="Niehaus K."/>
            <person name="Kalinowski J."/>
            <person name="Ruckert C."/>
        </authorList>
    </citation>
    <scope>NUCLEOTIDE SEQUENCE [LARGE SCALE GENOMIC DNA]</scope>
    <source>
        <strain evidence="4">AJ 3170</strain>
    </source>
</reference>
<dbReference type="AlphaFoldDB" id="X5DRH3"/>
<feature type="region of interest" description="Disordered" evidence="1">
    <location>
        <begin position="29"/>
        <end position="56"/>
    </location>
</feature>
<feature type="compositionally biased region" description="Low complexity" evidence="1">
    <location>
        <begin position="37"/>
        <end position="56"/>
    </location>
</feature>
<dbReference type="InterPro" id="IPR051532">
    <property type="entry name" value="Ester_Hydrolysis_Enzymes"/>
</dbReference>
<dbReference type="EMBL" id="CP006842">
    <property type="protein sequence ID" value="AHW63889.1"/>
    <property type="molecule type" value="Genomic_DNA"/>
</dbReference>
<sequence>MRLRHRITAFLAAVAALFAVTASPSVAEELPQGGSAGSSASSGSHGSLGSPGSGSSVAGSSGIPSLGALFPRVNPYSDSTVDNLVAFGDSFTANSHWLVNRYPALGFAYPKQEGCFVAPDAWPAIVGQETGRPVQNWACNGHTTVGMLDRIDRAISADDINDTSTVVLAAGMNDKRQGLSDEVIRKNLVAGVEKVRAVAPDAEILLLGRLSTTSPGGIYCDWNIIPNLPFGESDATTAAFERANQENHKAAAETARVPFIDIRDMTVNTNSTCARDADRYVSGHWDITTPGFNMRAHPSIGGSRFLAEQIIVAFGTDGASFLLDVIDDVDLDNDPALADVAEELTGLLDDDDH</sequence>
<evidence type="ECO:0000313" key="5">
    <source>
        <dbReference type="Proteomes" id="UP000023703"/>
    </source>
</evidence>
<dbReference type="Gene3D" id="3.40.50.1110">
    <property type="entry name" value="SGNH hydrolase"/>
    <property type="match status" value="2"/>
</dbReference>
<evidence type="ECO:0000313" key="4">
    <source>
        <dbReference type="EMBL" id="AHW63889.1"/>
    </source>
</evidence>
<gene>
    <name evidence="4" type="primary">estA2</name>
    <name evidence="4" type="ORF">CGLY_07220</name>
</gene>
<evidence type="ECO:0000256" key="1">
    <source>
        <dbReference type="SAM" id="MobiDB-lite"/>
    </source>
</evidence>
<dbReference type="PANTHER" id="PTHR30383">
    <property type="entry name" value="THIOESTERASE 1/PROTEASE 1/LYSOPHOSPHOLIPASE L1"/>
    <property type="match status" value="1"/>
</dbReference>
<dbReference type="InterPro" id="IPR036514">
    <property type="entry name" value="SGNH_hydro_sf"/>
</dbReference>
<name>X5DRH3_9CORY</name>
<dbReference type="Proteomes" id="UP000023703">
    <property type="component" value="Chromosome"/>
</dbReference>
<dbReference type="RefSeq" id="WP_158407377.1">
    <property type="nucleotide sequence ID" value="NZ_CP006842.1"/>
</dbReference>
<keyword evidence="5" id="KW-1185">Reference proteome</keyword>
<dbReference type="Pfam" id="PF13472">
    <property type="entry name" value="Lipase_GDSL_2"/>
    <property type="match status" value="1"/>
</dbReference>
<accession>X5DRH3</accession>
<dbReference type="GO" id="GO:0004622">
    <property type="term" value="F:phosphatidylcholine lysophospholipase activity"/>
    <property type="evidence" value="ECO:0007669"/>
    <property type="project" value="TreeGrafter"/>
</dbReference>
<dbReference type="SUPFAM" id="SSF52266">
    <property type="entry name" value="SGNH hydrolase"/>
    <property type="match status" value="1"/>
</dbReference>
<dbReference type="InterPro" id="IPR013830">
    <property type="entry name" value="SGNH_hydro"/>
</dbReference>
<feature type="chain" id="PRO_5004956007" evidence="2">
    <location>
        <begin position="28"/>
        <end position="353"/>
    </location>
</feature>